<feature type="region of interest" description="Disordered" evidence="1">
    <location>
        <begin position="1"/>
        <end position="26"/>
    </location>
</feature>
<proteinExistence type="predicted"/>
<evidence type="ECO:0000256" key="1">
    <source>
        <dbReference type="SAM" id="MobiDB-lite"/>
    </source>
</evidence>
<comment type="caution">
    <text evidence="3">The sequence shown here is derived from an EMBL/GenBank/DDBJ whole genome shotgun (WGS) entry which is preliminary data.</text>
</comment>
<feature type="transmembrane region" description="Helical" evidence="2">
    <location>
        <begin position="172"/>
        <end position="193"/>
    </location>
</feature>
<evidence type="ECO:0008006" key="5">
    <source>
        <dbReference type="Google" id="ProtNLM"/>
    </source>
</evidence>
<evidence type="ECO:0000313" key="3">
    <source>
        <dbReference type="EMBL" id="MFC4854817.1"/>
    </source>
</evidence>
<dbReference type="EMBL" id="JBHSIS010000006">
    <property type="protein sequence ID" value="MFC4854817.1"/>
    <property type="molecule type" value="Genomic_DNA"/>
</dbReference>
<evidence type="ECO:0000313" key="4">
    <source>
        <dbReference type="Proteomes" id="UP001595859"/>
    </source>
</evidence>
<keyword evidence="2" id="KW-0812">Transmembrane</keyword>
<gene>
    <name evidence="3" type="ORF">ACFPCV_15020</name>
</gene>
<feature type="transmembrane region" description="Helical" evidence="2">
    <location>
        <begin position="205"/>
        <end position="226"/>
    </location>
</feature>
<name>A0ABV9S0N1_9PSEU</name>
<accession>A0ABV9S0N1</accession>
<feature type="transmembrane region" description="Helical" evidence="2">
    <location>
        <begin position="147"/>
        <end position="166"/>
    </location>
</feature>
<feature type="transmembrane region" description="Helical" evidence="2">
    <location>
        <begin position="287"/>
        <end position="308"/>
    </location>
</feature>
<feature type="transmembrane region" description="Helical" evidence="2">
    <location>
        <begin position="347"/>
        <end position="366"/>
    </location>
</feature>
<protein>
    <recommendedName>
        <fullName evidence="5">4-amino-4-deoxy-L-arabinose transferase-like glycosyltransferase</fullName>
    </recommendedName>
</protein>
<feature type="transmembrane region" description="Helical" evidence="2">
    <location>
        <begin position="264"/>
        <end position="281"/>
    </location>
</feature>
<feature type="transmembrane region" description="Helical" evidence="2">
    <location>
        <begin position="315"/>
        <end position="335"/>
    </location>
</feature>
<reference evidence="4" key="1">
    <citation type="journal article" date="2019" name="Int. J. Syst. Evol. Microbiol.">
        <title>The Global Catalogue of Microorganisms (GCM) 10K type strain sequencing project: providing services to taxonomists for standard genome sequencing and annotation.</title>
        <authorList>
            <consortium name="The Broad Institute Genomics Platform"/>
            <consortium name="The Broad Institute Genome Sequencing Center for Infectious Disease"/>
            <person name="Wu L."/>
            <person name="Ma J."/>
        </authorList>
    </citation>
    <scope>NUCLEOTIDE SEQUENCE [LARGE SCALE GENOMIC DNA]</scope>
    <source>
        <strain evidence="4">ZS-22-S1</strain>
    </source>
</reference>
<keyword evidence="4" id="KW-1185">Reference proteome</keyword>
<feature type="transmembrane region" description="Helical" evidence="2">
    <location>
        <begin position="378"/>
        <end position="396"/>
    </location>
</feature>
<evidence type="ECO:0000256" key="2">
    <source>
        <dbReference type="SAM" id="Phobius"/>
    </source>
</evidence>
<feature type="transmembrane region" description="Helical" evidence="2">
    <location>
        <begin position="41"/>
        <end position="59"/>
    </location>
</feature>
<dbReference type="Proteomes" id="UP001595859">
    <property type="component" value="Unassembled WGS sequence"/>
</dbReference>
<sequence length="581" mass="61903">MTSTVTDKSEPDSAPGERAGEASAPAGTWRQRLERFTTTRWLARLIELLALVPAAAMTIEVAKSPRLHFVDYWYALVRFVNMDGSLNFGGLFKASNEHLIAIPQLLYYGDATLFGGDQRILGYLDILIALATVVLIRFAIPRSLPVVVRASIVLASSALIFSLHGLHNFTHAMSGAAWLTANLISVGTLLFAVKGRWGPAWGMALLGSITYGTAFAVWPSLALVAILRKEPMWRRVLPLALGAVIVAGWMSVNHNAAGSGTESDIGTAIYGLFAVIGKIWTANNTGMAVFAGAIIVAGYAAMATVKAAKAPELRFWWGLGCHGFFGAAMIAISRIDFGLDYSQHSRYTSVSVLASLPLLVIVGTVVHRFAARHWRKVAVAFAVAGVTGFALGVPTADTVRAENADHEIKSVGLRAGYPNAFGWALPPTGHNLVPRLEVLGHYPFNDDFTLGCGGPELGDTIDLTGVEEIGFPTGGRTPASPSGVVDLVEEKPGSRLVWGWATGVKDPVRCTVLVDSSGKVVGGGVSDRVRSDIAQQYLGINADTGFGMVGPDEDGLRVVVILESGAKRWMPAEVPDDEDQK</sequence>
<keyword evidence="2" id="KW-0472">Membrane</keyword>
<feature type="transmembrane region" description="Helical" evidence="2">
    <location>
        <begin position="120"/>
        <end position="140"/>
    </location>
</feature>
<dbReference type="RefSeq" id="WP_378056742.1">
    <property type="nucleotide sequence ID" value="NZ_JBHSIS010000006.1"/>
</dbReference>
<organism evidence="3 4">
    <name type="scientific">Actinophytocola glycyrrhizae</name>
    <dbReference type="NCBI Taxonomy" id="2044873"/>
    <lineage>
        <taxon>Bacteria</taxon>
        <taxon>Bacillati</taxon>
        <taxon>Actinomycetota</taxon>
        <taxon>Actinomycetes</taxon>
        <taxon>Pseudonocardiales</taxon>
        <taxon>Pseudonocardiaceae</taxon>
    </lineage>
</organism>
<keyword evidence="2" id="KW-1133">Transmembrane helix</keyword>
<feature type="transmembrane region" description="Helical" evidence="2">
    <location>
        <begin position="232"/>
        <end position="252"/>
    </location>
</feature>